<accession>A0A096DIL2</accession>
<dbReference type="PATRIC" id="fig|742738.3.peg.224"/>
<protein>
    <recommendedName>
        <fullName evidence="6">Nitroreductase domain-containing protein</fullName>
    </recommendedName>
</protein>
<dbReference type="RefSeq" id="WP_009257202.1">
    <property type="nucleotide sequence ID" value="NZ_KN174161.1"/>
</dbReference>
<feature type="domain" description="Nitroreductase" evidence="6">
    <location>
        <begin position="8"/>
        <end position="154"/>
    </location>
</feature>
<dbReference type="InterPro" id="IPR000415">
    <property type="entry name" value="Nitroreductase-like"/>
</dbReference>
<evidence type="ECO:0000256" key="5">
    <source>
        <dbReference type="ARBA" id="ARBA00023002"/>
    </source>
</evidence>
<organism evidence="7 8">
    <name type="scientific">Flavonifractor plautii 1_3_50AFAA</name>
    <dbReference type="NCBI Taxonomy" id="742738"/>
    <lineage>
        <taxon>Bacteria</taxon>
        <taxon>Bacillati</taxon>
        <taxon>Bacillota</taxon>
        <taxon>Clostridia</taxon>
        <taxon>Eubacteriales</taxon>
        <taxon>Oscillospiraceae</taxon>
        <taxon>Flavonifractor</taxon>
    </lineage>
</organism>
<dbReference type="EMBL" id="ADLO01000007">
    <property type="protein sequence ID" value="KGF57364.1"/>
    <property type="molecule type" value="Genomic_DNA"/>
</dbReference>
<name>A0A096DIL2_FLAPL</name>
<evidence type="ECO:0000259" key="6">
    <source>
        <dbReference type="Pfam" id="PF00881"/>
    </source>
</evidence>
<dbReference type="Pfam" id="PF00881">
    <property type="entry name" value="Nitroreductase"/>
    <property type="match status" value="1"/>
</dbReference>
<evidence type="ECO:0000256" key="4">
    <source>
        <dbReference type="ARBA" id="ARBA00022643"/>
    </source>
</evidence>
<sequence length="174" mass="19189">MNEVLKVLKERRSCRSYRPEQITDEELNAVLEAGTYAPTARGQQSPIIVAVQNPAVVEQLRKMNAAVLGTPEADPFYGAPTVLVVLAARDNTNRVYDGSCVMSNLMNAAKAVGLASCWVHRAKEVFDSEEGKALLRQWGVEGDYEGIGHCILGYRADTAPAPAPRKEHYIYRVR</sequence>
<comment type="similarity">
    <text evidence="2">Belongs to the nitroreductase family.</text>
</comment>
<dbReference type="GO" id="GO:0016491">
    <property type="term" value="F:oxidoreductase activity"/>
    <property type="evidence" value="ECO:0007669"/>
    <property type="project" value="UniProtKB-KW"/>
</dbReference>
<proteinExistence type="inferred from homology"/>
<evidence type="ECO:0000256" key="3">
    <source>
        <dbReference type="ARBA" id="ARBA00022630"/>
    </source>
</evidence>
<dbReference type="HOGENOM" id="CLU_070764_7_0_9"/>
<keyword evidence="8" id="KW-1185">Reference proteome</keyword>
<comment type="caution">
    <text evidence="7">The sequence shown here is derived from an EMBL/GenBank/DDBJ whole genome shotgun (WGS) entry which is preliminary data.</text>
</comment>
<keyword evidence="3" id="KW-0285">Flavoprotein</keyword>
<dbReference type="Gene3D" id="3.40.109.10">
    <property type="entry name" value="NADH Oxidase"/>
    <property type="match status" value="1"/>
</dbReference>
<dbReference type="PANTHER" id="PTHR43673">
    <property type="entry name" value="NAD(P)H NITROREDUCTASE YDGI-RELATED"/>
    <property type="match status" value="1"/>
</dbReference>
<dbReference type="PANTHER" id="PTHR43673:SF2">
    <property type="entry name" value="NITROREDUCTASE"/>
    <property type="match status" value="1"/>
</dbReference>
<dbReference type="InterPro" id="IPR029479">
    <property type="entry name" value="Nitroreductase"/>
</dbReference>
<keyword evidence="5" id="KW-0560">Oxidoreductase</keyword>
<evidence type="ECO:0000256" key="1">
    <source>
        <dbReference type="ARBA" id="ARBA00001917"/>
    </source>
</evidence>
<dbReference type="AlphaFoldDB" id="A0A096DIL2"/>
<keyword evidence="4" id="KW-0288">FMN</keyword>
<evidence type="ECO:0000256" key="2">
    <source>
        <dbReference type="ARBA" id="ARBA00007118"/>
    </source>
</evidence>
<evidence type="ECO:0000313" key="7">
    <source>
        <dbReference type="EMBL" id="KGF57364.1"/>
    </source>
</evidence>
<dbReference type="eggNOG" id="COG0778">
    <property type="taxonomic scope" value="Bacteria"/>
</dbReference>
<comment type="cofactor">
    <cofactor evidence="1">
        <name>FMN</name>
        <dbReference type="ChEBI" id="CHEBI:58210"/>
    </cofactor>
</comment>
<gene>
    <name evidence="7" type="ORF">HMPREF9460_00211</name>
</gene>
<dbReference type="SUPFAM" id="SSF55469">
    <property type="entry name" value="FMN-dependent nitroreductase-like"/>
    <property type="match status" value="1"/>
</dbReference>
<dbReference type="CDD" id="cd02136">
    <property type="entry name" value="PnbA_NfnB-like"/>
    <property type="match status" value="1"/>
</dbReference>
<reference evidence="7 8" key="1">
    <citation type="submission" date="2011-08" db="EMBL/GenBank/DDBJ databases">
        <title>The Genome Sequence of Clostridium orbiscindens 1_3_50AFAA.</title>
        <authorList>
            <consortium name="The Broad Institute Genome Sequencing Platform"/>
            <person name="Earl A."/>
            <person name="Ward D."/>
            <person name="Feldgarden M."/>
            <person name="Gevers D."/>
            <person name="Daigneault M."/>
            <person name="Strauss J."/>
            <person name="Allen-Vercoe E."/>
            <person name="Young S.K."/>
            <person name="Zeng Q."/>
            <person name="Gargeya S."/>
            <person name="Fitzgerald M."/>
            <person name="Haas B."/>
            <person name="Abouelleil A."/>
            <person name="Alvarado L."/>
            <person name="Arachchi H.M."/>
            <person name="Berlin A."/>
            <person name="Brown A."/>
            <person name="Chapman S.B."/>
            <person name="Chen Z."/>
            <person name="Dunbar C."/>
            <person name="Freedman E."/>
            <person name="Gearin G."/>
            <person name="Gellesch M."/>
            <person name="Goldberg J."/>
            <person name="Griggs A."/>
            <person name="Gujja S."/>
            <person name="Heiman D."/>
            <person name="Howarth C."/>
            <person name="Larson L."/>
            <person name="Lui A."/>
            <person name="MacDonald P.J.P."/>
            <person name="Montmayeur A."/>
            <person name="Murphy C."/>
            <person name="Neiman D."/>
            <person name="Pearson M."/>
            <person name="Priest M."/>
            <person name="Roberts A."/>
            <person name="Saif S."/>
            <person name="Shea T."/>
            <person name="Shenoy N."/>
            <person name="Sisk P."/>
            <person name="Stolte C."/>
            <person name="Sykes S."/>
            <person name="Wortman J."/>
            <person name="Nusbaum C."/>
            <person name="Birren B."/>
        </authorList>
    </citation>
    <scope>NUCLEOTIDE SEQUENCE [LARGE SCALE GENOMIC DNA]</scope>
    <source>
        <strain evidence="7 8">1_3_50AFAA</strain>
    </source>
</reference>
<evidence type="ECO:0000313" key="8">
    <source>
        <dbReference type="Proteomes" id="UP000029585"/>
    </source>
</evidence>
<dbReference type="Proteomes" id="UP000029585">
    <property type="component" value="Unassembled WGS sequence"/>
</dbReference>